<reference evidence="6" key="1">
    <citation type="journal article" date="2016" name="PLoS ONE">
        <title>A Site-Specific Integrative Plasmid Found in Pseudomonas aeruginosa Clinical Isolate HS87 along with A Plasmid Carrying an Aminoglycoside-Resistant Gene.</title>
        <authorList>
            <person name="Bi D."/>
            <person name="Xie Y."/>
            <person name="Tai C."/>
            <person name="Jiang X."/>
            <person name="Zhang J."/>
            <person name="Harrison E.M."/>
            <person name="Jia S."/>
            <person name="Deng Z."/>
            <person name="Rajakumar K."/>
            <person name="Ou H.Y."/>
        </authorList>
    </citation>
    <scope>NUCLEOTIDE SEQUENCE</scope>
    <source>
        <strain evidence="6">HS87</strain>
        <plasmid evidence="6">pHS87a</plasmid>
    </source>
</reference>
<feature type="transmembrane region" description="Helical" evidence="4">
    <location>
        <begin position="287"/>
        <end position="307"/>
    </location>
</feature>
<protein>
    <submittedName>
        <fullName evidence="6">Major facilitator transporter</fullName>
    </submittedName>
</protein>
<organism evidence="6">
    <name type="scientific">Pseudomonas aeruginosa</name>
    <dbReference type="NCBI Taxonomy" id="287"/>
    <lineage>
        <taxon>Bacteria</taxon>
        <taxon>Pseudomonadati</taxon>
        <taxon>Pseudomonadota</taxon>
        <taxon>Gammaproteobacteria</taxon>
        <taxon>Pseudomonadales</taxon>
        <taxon>Pseudomonadaceae</taxon>
        <taxon>Pseudomonas</taxon>
    </lineage>
</organism>
<feature type="transmembrane region" description="Helical" evidence="4">
    <location>
        <begin position="415"/>
        <end position="437"/>
    </location>
</feature>
<feature type="transmembrane region" description="Helical" evidence="4">
    <location>
        <begin position="354"/>
        <end position="372"/>
    </location>
</feature>
<proteinExistence type="predicted"/>
<dbReference type="GO" id="GO:0022857">
    <property type="term" value="F:transmembrane transporter activity"/>
    <property type="evidence" value="ECO:0007669"/>
    <property type="project" value="InterPro"/>
</dbReference>
<dbReference type="PROSITE" id="PS50850">
    <property type="entry name" value="MFS"/>
    <property type="match status" value="1"/>
</dbReference>
<feature type="transmembrane region" description="Helical" evidence="4">
    <location>
        <begin position="157"/>
        <end position="180"/>
    </location>
</feature>
<dbReference type="AlphaFoldDB" id="A0A0H4P9G0"/>
<dbReference type="Pfam" id="PF07690">
    <property type="entry name" value="MFS_1"/>
    <property type="match status" value="2"/>
</dbReference>
<feature type="transmembrane region" description="Helical" evidence="4">
    <location>
        <begin position="113"/>
        <end position="137"/>
    </location>
</feature>
<keyword evidence="2 4" id="KW-1133">Transmembrane helix</keyword>
<name>A0A0H4P9G0_PSEAI</name>
<keyword evidence="3 4" id="KW-0472">Membrane</keyword>
<evidence type="ECO:0000313" key="6">
    <source>
        <dbReference type="EMBL" id="AKP49103.1"/>
    </source>
</evidence>
<dbReference type="SUPFAM" id="SSF103473">
    <property type="entry name" value="MFS general substrate transporter"/>
    <property type="match status" value="1"/>
</dbReference>
<keyword evidence="6" id="KW-0614">Plasmid</keyword>
<dbReference type="Gene3D" id="1.20.1250.20">
    <property type="entry name" value="MFS general substrate transporter like domains"/>
    <property type="match status" value="1"/>
</dbReference>
<feature type="transmembrane region" description="Helical" evidence="4">
    <location>
        <begin position="319"/>
        <end position="342"/>
    </location>
</feature>
<dbReference type="InterPro" id="IPR011701">
    <property type="entry name" value="MFS"/>
</dbReference>
<dbReference type="InterPro" id="IPR036259">
    <property type="entry name" value="MFS_trans_sf"/>
</dbReference>
<accession>A0A0H4P9G0</accession>
<evidence type="ECO:0000256" key="2">
    <source>
        <dbReference type="ARBA" id="ARBA00022989"/>
    </source>
</evidence>
<dbReference type="CDD" id="cd17370">
    <property type="entry name" value="MFS_MJ1317_like"/>
    <property type="match status" value="1"/>
</dbReference>
<evidence type="ECO:0000256" key="4">
    <source>
        <dbReference type="SAM" id="Phobius"/>
    </source>
</evidence>
<dbReference type="PANTHER" id="PTHR23518:SF2">
    <property type="entry name" value="MAJOR FACILITATOR SUPERFAMILY TRANSPORTER"/>
    <property type="match status" value="1"/>
</dbReference>
<feature type="transmembrane region" description="Helical" evidence="4">
    <location>
        <begin position="443"/>
        <end position="464"/>
    </location>
</feature>
<evidence type="ECO:0000259" key="5">
    <source>
        <dbReference type="PROSITE" id="PS50850"/>
    </source>
</evidence>
<sequence length="477" mass="50948">MREALVVAHVVERFQHRDTGFQDALGHLRFEVATFSQRLDVLAEDAVQGLVAVHLDAVRLAGDADELDDEGVQAIQRALGLVLLDGFADVLRDHLEVAVIGVGRQRVQLGHRLVGTLGASALVVGVIEGLAESTALIVKVFSGALSDYLGKRKGLALFGYALGALTKPLFAIAPVTGVVLTARLLDRVGKGIRGAPRDALVDDIAPAEVRGAAFGLRQSLDTVGAFLGPLLAVGLMLLWANDFRAVFWVAVIPGLLAVALLLFGVHEPERHVGEKRSNPIRKENLKRLSASYWWVVGVGAVFTLARFSEAFLVLRAQQGGIPVALVPLVMVAMNLVYAMSAYPFGKLSDRMSHTTLLALGLVVLIAADLVLASNDHWMTVLAGVALWGIHMGMTQGLLATMVADTAPADLRGTAYGFFNLMSGLAMLVASVIAGLLWDRLGASFTFYAGACFCAIALVGLTFKVRQLAEVRESRFKN</sequence>
<feature type="transmembrane region" description="Helical" evidence="4">
    <location>
        <begin position="378"/>
        <end position="403"/>
    </location>
</feature>
<geneLocation type="plasmid" evidence="6">
    <name>pHS87a</name>
</geneLocation>
<keyword evidence="1 4" id="KW-0812">Transmembrane</keyword>
<evidence type="ECO:0000256" key="1">
    <source>
        <dbReference type="ARBA" id="ARBA00022692"/>
    </source>
</evidence>
<evidence type="ECO:0000256" key="3">
    <source>
        <dbReference type="ARBA" id="ARBA00023136"/>
    </source>
</evidence>
<dbReference type="EMBL" id="KR106190">
    <property type="protein sequence ID" value="AKP49103.1"/>
    <property type="molecule type" value="Genomic_DNA"/>
</dbReference>
<dbReference type="PANTHER" id="PTHR23518">
    <property type="entry name" value="C-METHYLTRANSFERASE"/>
    <property type="match status" value="1"/>
</dbReference>
<feature type="domain" description="Major facilitator superfamily (MFS) profile" evidence="5">
    <location>
        <begin position="82"/>
        <end position="468"/>
    </location>
</feature>
<dbReference type="InterPro" id="IPR020846">
    <property type="entry name" value="MFS_dom"/>
</dbReference>
<feature type="transmembrane region" description="Helical" evidence="4">
    <location>
        <begin position="245"/>
        <end position="266"/>
    </location>
</feature>
<feature type="transmembrane region" description="Helical" evidence="4">
    <location>
        <begin position="220"/>
        <end position="239"/>
    </location>
</feature>